<protein>
    <submittedName>
        <fullName evidence="1">Uncharacterized protein</fullName>
    </submittedName>
</protein>
<name>A0AAV8QXG4_ENSVE</name>
<evidence type="ECO:0000313" key="2">
    <source>
        <dbReference type="Proteomes" id="UP001222027"/>
    </source>
</evidence>
<dbReference type="EMBL" id="JAQQAF010000005">
    <property type="protein sequence ID" value="KAJ8484789.1"/>
    <property type="molecule type" value="Genomic_DNA"/>
</dbReference>
<keyword evidence="2" id="KW-1185">Reference proteome</keyword>
<proteinExistence type="predicted"/>
<sequence length="101" mass="11785">MKCSASSKNFHPQFDLFFDEDELHVMEEKNESDPIECEDATQIEGRSLCSRTRIRPDRVKGDNSFPIDGNRRRNQSRICSYNEDIEMSTGRRTCIKHLVDT</sequence>
<dbReference type="Proteomes" id="UP001222027">
    <property type="component" value="Unassembled WGS sequence"/>
</dbReference>
<comment type="caution">
    <text evidence="1">The sequence shown here is derived from an EMBL/GenBank/DDBJ whole genome shotgun (WGS) entry which is preliminary data.</text>
</comment>
<gene>
    <name evidence="1" type="ORF">OPV22_017274</name>
</gene>
<organism evidence="1 2">
    <name type="scientific">Ensete ventricosum</name>
    <name type="common">Abyssinian banana</name>
    <name type="synonym">Musa ensete</name>
    <dbReference type="NCBI Taxonomy" id="4639"/>
    <lineage>
        <taxon>Eukaryota</taxon>
        <taxon>Viridiplantae</taxon>
        <taxon>Streptophyta</taxon>
        <taxon>Embryophyta</taxon>
        <taxon>Tracheophyta</taxon>
        <taxon>Spermatophyta</taxon>
        <taxon>Magnoliopsida</taxon>
        <taxon>Liliopsida</taxon>
        <taxon>Zingiberales</taxon>
        <taxon>Musaceae</taxon>
        <taxon>Ensete</taxon>
    </lineage>
</organism>
<accession>A0AAV8QXG4</accession>
<evidence type="ECO:0000313" key="1">
    <source>
        <dbReference type="EMBL" id="KAJ8484789.1"/>
    </source>
</evidence>
<reference evidence="1 2" key="1">
    <citation type="submission" date="2022-12" db="EMBL/GenBank/DDBJ databases">
        <title>Chromosome-scale assembly of the Ensete ventricosum genome.</title>
        <authorList>
            <person name="Dussert Y."/>
            <person name="Stocks J."/>
            <person name="Wendawek A."/>
            <person name="Woldeyes F."/>
            <person name="Nichols R.A."/>
            <person name="Borrell J.S."/>
        </authorList>
    </citation>
    <scope>NUCLEOTIDE SEQUENCE [LARGE SCALE GENOMIC DNA]</scope>
    <source>
        <strain evidence="2">cv. Maze</strain>
        <tissue evidence="1">Seeds</tissue>
    </source>
</reference>
<dbReference type="AlphaFoldDB" id="A0AAV8QXG4"/>